<protein>
    <submittedName>
        <fullName evidence="1">Uncharacterized protein</fullName>
    </submittedName>
</protein>
<reference evidence="1 2" key="1">
    <citation type="journal article" date="2018" name="Front. Microbiol.">
        <title>Prospects for Fungal Bioremediation of Acidic Radioactive Waste Sites: Characterization and Genome Sequence of Rhodotorula taiwanensis MD1149.</title>
        <authorList>
            <person name="Tkavc R."/>
            <person name="Matrosova V.Y."/>
            <person name="Grichenko O.E."/>
            <person name="Gostincar C."/>
            <person name="Volpe R.P."/>
            <person name="Klimenkova P."/>
            <person name="Gaidamakova E.K."/>
            <person name="Zhou C.E."/>
            <person name="Stewart B.J."/>
            <person name="Lyman M.G."/>
            <person name="Malfatti S.A."/>
            <person name="Rubinfeld B."/>
            <person name="Courtot M."/>
            <person name="Singh J."/>
            <person name="Dalgard C.L."/>
            <person name="Hamilton T."/>
            <person name="Frey K.G."/>
            <person name="Gunde-Cimerman N."/>
            <person name="Dugan L."/>
            <person name="Daly M.J."/>
        </authorList>
    </citation>
    <scope>NUCLEOTIDE SEQUENCE [LARGE SCALE GENOMIC DNA]</scope>
    <source>
        <strain evidence="1 2">MD1149</strain>
    </source>
</reference>
<gene>
    <name evidence="1" type="ORF">BMF94_0839</name>
</gene>
<name>A0A2S5BH58_9BASI</name>
<comment type="caution">
    <text evidence="1">The sequence shown here is derived from an EMBL/GenBank/DDBJ whole genome shotgun (WGS) entry which is preliminary data.</text>
</comment>
<accession>A0A2S5BH58</accession>
<sequence>MKRSPRCTLASGAAIQGWSAAWFSLSRGRSASLSLPLPSLPHFLSPSHFTSLTSLESSSSIMLALTALVSCLTLAMAAPMPGGGEGPGVDVVKQSNYKNTDLAAKISLKEICYRNLYADVSKYKVKYQKEVLAKDAKGQNVFLFDGIKKDSNDKEFYYEEFCYKQFNVKEHNQNEQKANTAVLGGGSGYGKGYAKRDLGYGGLGYGGIGGGLGGGHGLGGKGLGYGGGKYDDDCFNRDNFLDGYGPFDGGLGYGGGFGHGGLGYGGIGGIKGEHGYGGESPRARLDHGYGKEGYYGGKGDYGHGYYA</sequence>
<dbReference type="OrthoDB" id="2527721at2759"/>
<evidence type="ECO:0000313" key="2">
    <source>
        <dbReference type="Proteomes" id="UP000237144"/>
    </source>
</evidence>
<proteinExistence type="predicted"/>
<dbReference type="EMBL" id="PJQD01000008">
    <property type="protein sequence ID" value="POY76116.1"/>
    <property type="molecule type" value="Genomic_DNA"/>
</dbReference>
<dbReference type="Proteomes" id="UP000237144">
    <property type="component" value="Unassembled WGS sequence"/>
</dbReference>
<dbReference type="AlphaFoldDB" id="A0A2S5BH58"/>
<organism evidence="1 2">
    <name type="scientific">Rhodotorula taiwanensis</name>
    <dbReference type="NCBI Taxonomy" id="741276"/>
    <lineage>
        <taxon>Eukaryota</taxon>
        <taxon>Fungi</taxon>
        <taxon>Dikarya</taxon>
        <taxon>Basidiomycota</taxon>
        <taxon>Pucciniomycotina</taxon>
        <taxon>Microbotryomycetes</taxon>
        <taxon>Sporidiobolales</taxon>
        <taxon>Sporidiobolaceae</taxon>
        <taxon>Rhodotorula</taxon>
    </lineage>
</organism>
<keyword evidence="2" id="KW-1185">Reference proteome</keyword>
<evidence type="ECO:0000313" key="1">
    <source>
        <dbReference type="EMBL" id="POY76116.1"/>
    </source>
</evidence>